<evidence type="ECO:0000313" key="2">
    <source>
        <dbReference type="Proteomes" id="UP000320333"/>
    </source>
</evidence>
<evidence type="ECO:0008006" key="3">
    <source>
        <dbReference type="Google" id="ProtNLM"/>
    </source>
</evidence>
<dbReference type="EMBL" id="QEAP01000037">
    <property type="protein sequence ID" value="TPX76755.1"/>
    <property type="molecule type" value="Genomic_DNA"/>
</dbReference>
<sequence length="463" mass="50193">MLKLRSAVLRVNSEKASPNWVMEAVTRCRAAILDKEADFKTHSKIATLLFVAPSLSSTNLNLLNQCKSAVGVLSKSSQSDPADQQSTNISTATSSNVIGAIVSANNSFAHSNSHSIALVHLYANTNSGARASAFHIDKQFASFSPFRSRKSVGRWFEPLSLEDAKSQRDFNLDEFKSVSMNTPNLHDSTEKDQLDLVKLVPSPDVLLTISDKDPNAIWGSLCRVFPSSKKIGLVSPMTPFLTGLTHTHFINGAVVDGGLVGLSLTLPAEAKKAAVVSYEYNNFTPFGDFMSITSCQGNIILTLDSSTATSQILSSLATKHGNKPLERVISSDKSLYIEIDRAGNADKNSLQVYKIVAGDLRKGNIAVDTVEDLKVGMRVRFLYQGVDAHVYNELTEAGIRFATVRESDEFASGTDHNLSAQILDNEVFVSDRLTVGSETGIVHPCGDAFEVSRVPFSTVELKI</sequence>
<dbReference type="Proteomes" id="UP000320333">
    <property type="component" value="Unassembled WGS sequence"/>
</dbReference>
<dbReference type="OrthoDB" id="10251508at2759"/>
<proteinExistence type="predicted"/>
<gene>
    <name evidence="1" type="ORF">CcCBS67573_g01959</name>
</gene>
<name>A0A507FM98_9FUNG</name>
<organism evidence="1 2">
    <name type="scientific">Chytriomyces confervae</name>
    <dbReference type="NCBI Taxonomy" id="246404"/>
    <lineage>
        <taxon>Eukaryota</taxon>
        <taxon>Fungi</taxon>
        <taxon>Fungi incertae sedis</taxon>
        <taxon>Chytridiomycota</taxon>
        <taxon>Chytridiomycota incertae sedis</taxon>
        <taxon>Chytridiomycetes</taxon>
        <taxon>Chytridiales</taxon>
        <taxon>Chytriomycetaceae</taxon>
        <taxon>Chytriomyces</taxon>
    </lineage>
</organism>
<keyword evidence="2" id="KW-1185">Reference proteome</keyword>
<evidence type="ECO:0000313" key="1">
    <source>
        <dbReference type="EMBL" id="TPX76755.1"/>
    </source>
</evidence>
<protein>
    <recommendedName>
        <fullName evidence="3">FIST domain-containing protein</fullName>
    </recommendedName>
</protein>
<dbReference type="AlphaFoldDB" id="A0A507FM98"/>
<accession>A0A507FM98</accession>
<reference evidence="1 2" key="1">
    <citation type="journal article" date="2019" name="Sci. Rep.">
        <title>Comparative genomics of chytrid fungi reveal insights into the obligate biotrophic and pathogenic lifestyle of Synchytrium endobioticum.</title>
        <authorList>
            <person name="van de Vossenberg B.T.L.H."/>
            <person name="Warris S."/>
            <person name="Nguyen H.D.T."/>
            <person name="van Gent-Pelzer M.P.E."/>
            <person name="Joly D.L."/>
            <person name="van de Geest H.C."/>
            <person name="Bonants P.J.M."/>
            <person name="Smith D.S."/>
            <person name="Levesque C.A."/>
            <person name="van der Lee T.A.J."/>
        </authorList>
    </citation>
    <scope>NUCLEOTIDE SEQUENCE [LARGE SCALE GENOMIC DNA]</scope>
    <source>
        <strain evidence="1 2">CBS 675.73</strain>
    </source>
</reference>
<comment type="caution">
    <text evidence="1">The sequence shown here is derived from an EMBL/GenBank/DDBJ whole genome shotgun (WGS) entry which is preliminary data.</text>
</comment>